<evidence type="ECO:0008006" key="4">
    <source>
        <dbReference type="Google" id="ProtNLM"/>
    </source>
</evidence>
<accession>A0A3A8NKW8</accession>
<evidence type="ECO:0000256" key="1">
    <source>
        <dbReference type="SAM" id="SignalP"/>
    </source>
</evidence>
<keyword evidence="3" id="KW-1185">Reference proteome</keyword>
<dbReference type="NCBIfam" id="TIGR03696">
    <property type="entry name" value="Rhs_assc_core"/>
    <property type="match status" value="1"/>
</dbReference>
<dbReference type="InterPro" id="IPR022385">
    <property type="entry name" value="Rhs_assc_core"/>
</dbReference>
<dbReference type="EMBL" id="RAWG01000043">
    <property type="protein sequence ID" value="RKH44868.1"/>
    <property type="molecule type" value="Genomic_DNA"/>
</dbReference>
<protein>
    <recommendedName>
        <fullName evidence="4">RHS repeat-associated core domain-containing protein</fullName>
    </recommendedName>
</protein>
<name>A0A3A8NKW8_9BACT</name>
<dbReference type="RefSeq" id="WP_120624916.1">
    <property type="nucleotide sequence ID" value="NZ_RAWG01000043.1"/>
</dbReference>
<gene>
    <name evidence="2" type="ORF">D7X12_09325</name>
</gene>
<feature type="chain" id="PRO_5017440194" description="RHS repeat-associated core domain-containing protein" evidence="1">
    <location>
        <begin position="24"/>
        <end position="287"/>
    </location>
</feature>
<evidence type="ECO:0000313" key="3">
    <source>
        <dbReference type="Proteomes" id="UP000273405"/>
    </source>
</evidence>
<dbReference type="Proteomes" id="UP000273405">
    <property type="component" value="Unassembled WGS sequence"/>
</dbReference>
<sequence length="287" mass="30214">MYPLKLRFLAVALLALLPLTTHARWYHVGTGRFLSEDPLGAQSFISTPTELNPWSYARGNPLRYIDPTGEGVTLFGDNQEQVAREHQTALEVVNNCQHGSYAECALLAFYGATPVSIVGVPVLFATESGAALLAGGGIVGSAIAVDNAMECVGGNGALGFTNNNDHSCIDTLFVAVSAPQGLSGSVEVPLGAPGVQSTQVIQQSRVMALMDGFGRKASPQHRQFLAALEARYPSRPGGLELLASIRSPTSPPEAPATTQEEAVAAARAAFARIVGQSWAKEDNSRNP</sequence>
<dbReference type="Gene3D" id="2.180.10.10">
    <property type="entry name" value="RHS repeat-associated core"/>
    <property type="match status" value="1"/>
</dbReference>
<keyword evidence="1" id="KW-0732">Signal</keyword>
<comment type="caution">
    <text evidence="2">The sequence shown here is derived from an EMBL/GenBank/DDBJ whole genome shotgun (WGS) entry which is preliminary data.</text>
</comment>
<proteinExistence type="predicted"/>
<evidence type="ECO:0000313" key="2">
    <source>
        <dbReference type="EMBL" id="RKH44868.1"/>
    </source>
</evidence>
<feature type="signal peptide" evidence="1">
    <location>
        <begin position="1"/>
        <end position="23"/>
    </location>
</feature>
<dbReference type="OrthoDB" id="5458729at2"/>
<organism evidence="2 3">
    <name type="scientific">Corallococcus sicarius</name>
    <dbReference type="NCBI Taxonomy" id="2316726"/>
    <lineage>
        <taxon>Bacteria</taxon>
        <taxon>Pseudomonadati</taxon>
        <taxon>Myxococcota</taxon>
        <taxon>Myxococcia</taxon>
        <taxon>Myxococcales</taxon>
        <taxon>Cystobacterineae</taxon>
        <taxon>Myxococcaceae</taxon>
        <taxon>Corallococcus</taxon>
    </lineage>
</organism>
<reference evidence="3" key="1">
    <citation type="submission" date="2018-09" db="EMBL/GenBank/DDBJ databases">
        <authorList>
            <person name="Livingstone P.G."/>
            <person name="Whitworth D.E."/>
        </authorList>
    </citation>
    <scope>NUCLEOTIDE SEQUENCE [LARGE SCALE GENOMIC DNA]</scope>
    <source>
        <strain evidence="3">CA040B</strain>
    </source>
</reference>
<dbReference type="AlphaFoldDB" id="A0A3A8NKW8"/>